<feature type="non-terminal residue" evidence="2">
    <location>
        <position position="1"/>
    </location>
</feature>
<evidence type="ECO:0000313" key="3">
    <source>
        <dbReference type="Proteomes" id="UP001202328"/>
    </source>
</evidence>
<comment type="caution">
    <text evidence="2">The sequence shown here is derived from an EMBL/GenBank/DDBJ whole genome shotgun (WGS) entry which is preliminary data.</text>
</comment>
<dbReference type="AlphaFoldDB" id="A0AAD4XJE7"/>
<feature type="non-terminal residue" evidence="2">
    <location>
        <position position="85"/>
    </location>
</feature>
<accession>A0AAD4XJE7</accession>
<keyword evidence="3" id="KW-1185">Reference proteome</keyword>
<reference evidence="2" key="1">
    <citation type="submission" date="2022-04" db="EMBL/GenBank/DDBJ databases">
        <title>A functionally conserved STORR gene fusion in Papaver species that diverged 16.8 million years ago.</title>
        <authorList>
            <person name="Catania T."/>
        </authorList>
    </citation>
    <scope>NUCLEOTIDE SEQUENCE</scope>
    <source>
        <strain evidence="2">S-188037</strain>
    </source>
</reference>
<evidence type="ECO:0000256" key="1">
    <source>
        <dbReference type="SAM" id="MobiDB-lite"/>
    </source>
</evidence>
<sequence>GKPLRQVTNSCHFRELIKRYFYIIPMEGRYRSDSDCKEDEEDDDEEEESEEAIEDTEEEAEEESVISATSSQYSCQSGGNSKEIR</sequence>
<name>A0AAD4XJE7_9MAGN</name>
<protein>
    <submittedName>
        <fullName evidence="2">Uncharacterized protein</fullName>
    </submittedName>
</protein>
<dbReference type="EMBL" id="JAJJMB010008958">
    <property type="protein sequence ID" value="KAI3917958.1"/>
    <property type="molecule type" value="Genomic_DNA"/>
</dbReference>
<feature type="compositionally biased region" description="Polar residues" evidence="1">
    <location>
        <begin position="72"/>
        <end position="85"/>
    </location>
</feature>
<dbReference type="Proteomes" id="UP001202328">
    <property type="component" value="Unassembled WGS sequence"/>
</dbReference>
<feature type="region of interest" description="Disordered" evidence="1">
    <location>
        <begin position="30"/>
        <end position="85"/>
    </location>
</feature>
<evidence type="ECO:0000313" key="2">
    <source>
        <dbReference type="EMBL" id="KAI3917958.1"/>
    </source>
</evidence>
<proteinExistence type="predicted"/>
<organism evidence="2 3">
    <name type="scientific">Papaver atlanticum</name>
    <dbReference type="NCBI Taxonomy" id="357466"/>
    <lineage>
        <taxon>Eukaryota</taxon>
        <taxon>Viridiplantae</taxon>
        <taxon>Streptophyta</taxon>
        <taxon>Embryophyta</taxon>
        <taxon>Tracheophyta</taxon>
        <taxon>Spermatophyta</taxon>
        <taxon>Magnoliopsida</taxon>
        <taxon>Ranunculales</taxon>
        <taxon>Papaveraceae</taxon>
        <taxon>Papaveroideae</taxon>
        <taxon>Papaver</taxon>
    </lineage>
</organism>
<feature type="compositionally biased region" description="Acidic residues" evidence="1">
    <location>
        <begin position="36"/>
        <end position="64"/>
    </location>
</feature>
<gene>
    <name evidence="2" type="ORF">MKW98_000192</name>
</gene>